<evidence type="ECO:0000313" key="6">
    <source>
        <dbReference type="EMBL" id="RON14450.1"/>
    </source>
</evidence>
<dbReference type="InterPro" id="IPR025943">
    <property type="entry name" value="Sigma_54_int_dom_ATP-bd_2"/>
</dbReference>
<dbReference type="SUPFAM" id="SSF46689">
    <property type="entry name" value="Homeodomain-like"/>
    <property type="match status" value="1"/>
</dbReference>
<dbReference type="InterPro" id="IPR025662">
    <property type="entry name" value="Sigma_54_int_dom_ATP-bd_1"/>
</dbReference>
<dbReference type="Gene3D" id="1.10.8.60">
    <property type="match status" value="1"/>
</dbReference>
<dbReference type="GO" id="GO:0005524">
    <property type="term" value="F:ATP binding"/>
    <property type="evidence" value="ECO:0007669"/>
    <property type="project" value="UniProtKB-KW"/>
</dbReference>
<keyword evidence="3" id="KW-0805">Transcription regulation</keyword>
<dbReference type="Gene3D" id="3.40.50.300">
    <property type="entry name" value="P-loop containing nucleotide triphosphate hydrolases"/>
    <property type="match status" value="1"/>
</dbReference>
<dbReference type="PROSITE" id="PS00675">
    <property type="entry name" value="SIGMA54_INTERACT_1"/>
    <property type="match status" value="1"/>
</dbReference>
<dbReference type="InterPro" id="IPR003593">
    <property type="entry name" value="AAA+_ATPase"/>
</dbReference>
<dbReference type="PROSITE" id="PS50045">
    <property type="entry name" value="SIGMA54_INTERACT_4"/>
    <property type="match status" value="1"/>
</dbReference>
<evidence type="ECO:0000256" key="4">
    <source>
        <dbReference type="ARBA" id="ARBA00023163"/>
    </source>
</evidence>
<comment type="caution">
    <text evidence="6">The sequence shown here is derived from an EMBL/GenBank/DDBJ whole genome shotgun (WGS) entry which is preliminary data.</text>
</comment>
<dbReference type="Pfam" id="PF02954">
    <property type="entry name" value="HTH_8"/>
    <property type="match status" value="1"/>
</dbReference>
<protein>
    <submittedName>
        <fullName evidence="6">AAA family ATPase</fullName>
    </submittedName>
</protein>
<dbReference type="CDD" id="cd00009">
    <property type="entry name" value="AAA"/>
    <property type="match status" value="1"/>
</dbReference>
<keyword evidence="2" id="KW-0067">ATP-binding</keyword>
<keyword evidence="4" id="KW-0804">Transcription</keyword>
<dbReference type="InterPro" id="IPR027417">
    <property type="entry name" value="P-loop_NTPase"/>
</dbReference>
<dbReference type="InterPro" id="IPR002078">
    <property type="entry name" value="Sigma_54_int"/>
</dbReference>
<dbReference type="PROSITE" id="PS00676">
    <property type="entry name" value="SIGMA54_INTERACT_2"/>
    <property type="match status" value="1"/>
</dbReference>
<reference evidence="6 7" key="1">
    <citation type="submission" date="2016-10" db="EMBL/GenBank/DDBJ databases">
        <title>Comparative genome analysis of multiple Pseudomonas spp. focuses on biocontrol and plant growth promoting traits.</title>
        <authorList>
            <person name="Tao X.-Y."/>
            <person name="Taylor C.G."/>
        </authorList>
    </citation>
    <scope>NUCLEOTIDE SEQUENCE [LARGE SCALE GENOMIC DNA]</scope>
    <source>
        <strain evidence="6 7">36C6</strain>
    </source>
</reference>
<feature type="domain" description="Sigma-54 factor interaction" evidence="5">
    <location>
        <begin position="20"/>
        <end position="238"/>
    </location>
</feature>
<dbReference type="InterPro" id="IPR058031">
    <property type="entry name" value="AAA_lid_NorR"/>
</dbReference>
<proteinExistence type="predicted"/>
<evidence type="ECO:0000256" key="1">
    <source>
        <dbReference type="ARBA" id="ARBA00022741"/>
    </source>
</evidence>
<dbReference type="GO" id="GO:0043565">
    <property type="term" value="F:sequence-specific DNA binding"/>
    <property type="evidence" value="ECO:0007669"/>
    <property type="project" value="InterPro"/>
</dbReference>
<gene>
    <name evidence="6" type="ORF">BK662_17880</name>
</gene>
<dbReference type="FunFam" id="3.40.50.300:FF:000006">
    <property type="entry name" value="DNA-binding transcriptional regulator NtrC"/>
    <property type="match status" value="1"/>
</dbReference>
<dbReference type="Pfam" id="PF25601">
    <property type="entry name" value="AAA_lid_14"/>
    <property type="match status" value="1"/>
</dbReference>
<dbReference type="GO" id="GO:0006355">
    <property type="term" value="P:regulation of DNA-templated transcription"/>
    <property type="evidence" value="ECO:0007669"/>
    <property type="project" value="InterPro"/>
</dbReference>
<sequence length="327" mass="36087">MSVYDYFDCELDCDNDLPDIEIIAQSTSPLGIDLLLCGETGTGKDTLAQRIHVLSGRKGGFVAMNCAAIPESLAESELFGVVSGAFTGASRSRMGYIEAAQGGTLYLDEIDSMPLNLQAKLLRVLEVRAIERLGSTTVIPLELCVIASAQRPLDEMVEQGLFRRDLYFRLNVLTIQLPALRERRDQIIPLFSQFSNTAAKDLGRGHKALGAALTQVLLSHSWPGNIRELKSAAKRFVLGFPLLGAGPGEDLEGQTLKAQMRVIERILIQEALKRHGQSVDAVSMELGVPRRTLYHRIKSLDIFLKHETLEKKLEPKLTLPPLMDISH</sequence>
<dbReference type="SUPFAM" id="SSF52540">
    <property type="entry name" value="P-loop containing nucleoside triphosphate hydrolases"/>
    <property type="match status" value="1"/>
</dbReference>
<evidence type="ECO:0000256" key="3">
    <source>
        <dbReference type="ARBA" id="ARBA00023015"/>
    </source>
</evidence>
<dbReference type="SMART" id="SM00382">
    <property type="entry name" value="AAA"/>
    <property type="match status" value="1"/>
</dbReference>
<keyword evidence="1" id="KW-0547">Nucleotide-binding</keyword>
<dbReference type="PANTHER" id="PTHR32071:SF57">
    <property type="entry name" value="C4-DICARBOXYLATE TRANSPORT TRANSCRIPTIONAL REGULATORY PROTEIN DCTD"/>
    <property type="match status" value="1"/>
</dbReference>
<dbReference type="InterPro" id="IPR002197">
    <property type="entry name" value="HTH_Fis"/>
</dbReference>
<dbReference type="AlphaFoldDB" id="A0A423HMM0"/>
<evidence type="ECO:0000259" key="5">
    <source>
        <dbReference type="PROSITE" id="PS50045"/>
    </source>
</evidence>
<dbReference type="RefSeq" id="WP_123359302.1">
    <property type="nucleotide sequence ID" value="NZ_MOBM01000024.1"/>
</dbReference>
<accession>A0A423HMM0</accession>
<dbReference type="Pfam" id="PF00158">
    <property type="entry name" value="Sigma54_activat"/>
    <property type="match status" value="1"/>
</dbReference>
<dbReference type="PANTHER" id="PTHR32071">
    <property type="entry name" value="TRANSCRIPTIONAL REGULATORY PROTEIN"/>
    <property type="match status" value="1"/>
</dbReference>
<evidence type="ECO:0000313" key="7">
    <source>
        <dbReference type="Proteomes" id="UP000284002"/>
    </source>
</evidence>
<dbReference type="InterPro" id="IPR009057">
    <property type="entry name" value="Homeodomain-like_sf"/>
</dbReference>
<organism evidence="6 7">
    <name type="scientific">Pseudomonas frederiksbergensis</name>
    <dbReference type="NCBI Taxonomy" id="104087"/>
    <lineage>
        <taxon>Bacteria</taxon>
        <taxon>Pseudomonadati</taxon>
        <taxon>Pseudomonadota</taxon>
        <taxon>Gammaproteobacteria</taxon>
        <taxon>Pseudomonadales</taxon>
        <taxon>Pseudomonadaceae</taxon>
        <taxon>Pseudomonas</taxon>
    </lineage>
</organism>
<dbReference type="Gene3D" id="1.10.10.60">
    <property type="entry name" value="Homeodomain-like"/>
    <property type="match status" value="1"/>
</dbReference>
<evidence type="ECO:0000256" key="2">
    <source>
        <dbReference type="ARBA" id="ARBA00022840"/>
    </source>
</evidence>
<dbReference type="Proteomes" id="UP000284002">
    <property type="component" value="Unassembled WGS sequence"/>
</dbReference>
<dbReference type="EMBL" id="MOBM01000024">
    <property type="protein sequence ID" value="RON14450.1"/>
    <property type="molecule type" value="Genomic_DNA"/>
</dbReference>
<name>A0A423HMM0_9PSED</name>